<dbReference type="Proteomes" id="UP001266305">
    <property type="component" value="Unassembled WGS sequence"/>
</dbReference>
<accession>A0ABQ9UDG6</accession>
<comment type="caution">
    <text evidence="2">The sequence shown here is derived from an EMBL/GenBank/DDBJ whole genome shotgun (WGS) entry which is preliminary data.</text>
</comment>
<organism evidence="2 3">
    <name type="scientific">Saguinus oedipus</name>
    <name type="common">Cotton-top tamarin</name>
    <name type="synonym">Oedipomidas oedipus</name>
    <dbReference type="NCBI Taxonomy" id="9490"/>
    <lineage>
        <taxon>Eukaryota</taxon>
        <taxon>Metazoa</taxon>
        <taxon>Chordata</taxon>
        <taxon>Craniata</taxon>
        <taxon>Vertebrata</taxon>
        <taxon>Euteleostomi</taxon>
        <taxon>Mammalia</taxon>
        <taxon>Eutheria</taxon>
        <taxon>Euarchontoglires</taxon>
        <taxon>Primates</taxon>
        <taxon>Haplorrhini</taxon>
        <taxon>Platyrrhini</taxon>
        <taxon>Cebidae</taxon>
        <taxon>Callitrichinae</taxon>
        <taxon>Saguinus</taxon>
    </lineage>
</organism>
<feature type="domain" description="Maestro-like HEAT-repeats" evidence="1">
    <location>
        <begin position="17"/>
        <end position="90"/>
    </location>
</feature>
<evidence type="ECO:0000259" key="1">
    <source>
        <dbReference type="Pfam" id="PF21047"/>
    </source>
</evidence>
<dbReference type="Pfam" id="PF21047">
    <property type="entry name" value="HEAT_Maestro"/>
    <property type="match status" value="1"/>
</dbReference>
<dbReference type="EMBL" id="JASSZA010000013">
    <property type="protein sequence ID" value="KAK2095104.1"/>
    <property type="molecule type" value="Genomic_DNA"/>
</dbReference>
<gene>
    <name evidence="2" type="primary">MROH5_2</name>
    <name evidence="2" type="ORF">P7K49_026520</name>
</gene>
<proteinExistence type="predicted"/>
<name>A0ABQ9UDG6_SAGOE</name>
<reference evidence="2 3" key="1">
    <citation type="submission" date="2023-05" db="EMBL/GenBank/DDBJ databases">
        <title>B98-5 Cell Line De Novo Hybrid Assembly: An Optical Mapping Approach.</title>
        <authorList>
            <person name="Kananen K."/>
            <person name="Auerbach J.A."/>
            <person name="Kautto E."/>
            <person name="Blachly J.S."/>
        </authorList>
    </citation>
    <scope>NUCLEOTIDE SEQUENCE [LARGE SCALE GENOMIC DNA]</scope>
    <source>
        <strain evidence="2">B95-8</strain>
        <tissue evidence="2">Cell line</tissue>
    </source>
</reference>
<dbReference type="InterPro" id="IPR045206">
    <property type="entry name" value="Maestro_heat-like_prot"/>
</dbReference>
<dbReference type="PANTHER" id="PTHR23120:SF6">
    <property type="entry name" value="MAESTRO HEAT-LIKE REPEAT FAMILY MEMBER 5"/>
    <property type="match status" value="1"/>
</dbReference>
<protein>
    <submittedName>
        <fullName evidence="2">Maestro heat-like repeat member 5</fullName>
    </submittedName>
</protein>
<dbReference type="PANTHER" id="PTHR23120">
    <property type="entry name" value="MAESTRO-RELATED HEAT DOMAIN-CONTAINING"/>
    <property type="match status" value="1"/>
</dbReference>
<evidence type="ECO:0000313" key="2">
    <source>
        <dbReference type="EMBL" id="KAK2095104.1"/>
    </source>
</evidence>
<keyword evidence="3" id="KW-1185">Reference proteome</keyword>
<sequence>MAGPVPPDWDFSLDQASRVASMGWAIRLHLCSLCIPQAKENTLHAITLLAQSHTPELVATFLDISIPLDSHSFKLWRALRAKLPMSHLVLATLLGWLQERPLPTGASNSSPHPKERTSLCSLAVSLCHRPVRCWPQLGHSLCARLSGAPHIQAAAPTPAPAWRKAAQG</sequence>
<evidence type="ECO:0000313" key="3">
    <source>
        <dbReference type="Proteomes" id="UP001266305"/>
    </source>
</evidence>
<dbReference type="InterPro" id="IPR048465">
    <property type="entry name" value="Maestro-like_HEAT"/>
</dbReference>